<evidence type="ECO:0000313" key="1">
    <source>
        <dbReference type="EMBL" id="KAH7958309.1"/>
    </source>
</evidence>
<proteinExistence type="predicted"/>
<dbReference type="EMBL" id="CM023472">
    <property type="protein sequence ID" value="KAH7958309.1"/>
    <property type="molecule type" value="Genomic_DNA"/>
</dbReference>
<comment type="caution">
    <text evidence="1">The sequence shown here is derived from an EMBL/GenBank/DDBJ whole genome shotgun (WGS) entry which is preliminary data.</text>
</comment>
<gene>
    <name evidence="1" type="ORF">HPB49_000649</name>
</gene>
<reference evidence="1" key="1">
    <citation type="submission" date="2020-05" db="EMBL/GenBank/DDBJ databases">
        <title>Large-scale comparative analyses of tick genomes elucidate their genetic diversity and vector capacities.</title>
        <authorList>
            <person name="Jia N."/>
            <person name="Wang J."/>
            <person name="Shi W."/>
            <person name="Du L."/>
            <person name="Sun Y."/>
            <person name="Zhan W."/>
            <person name="Jiang J."/>
            <person name="Wang Q."/>
            <person name="Zhang B."/>
            <person name="Ji P."/>
            <person name="Sakyi L.B."/>
            <person name="Cui X."/>
            <person name="Yuan T."/>
            <person name="Jiang B."/>
            <person name="Yang W."/>
            <person name="Lam T.T.-Y."/>
            <person name="Chang Q."/>
            <person name="Ding S."/>
            <person name="Wang X."/>
            <person name="Zhu J."/>
            <person name="Ruan X."/>
            <person name="Zhao L."/>
            <person name="Wei J."/>
            <person name="Que T."/>
            <person name="Du C."/>
            <person name="Cheng J."/>
            <person name="Dai P."/>
            <person name="Han X."/>
            <person name="Huang E."/>
            <person name="Gao Y."/>
            <person name="Liu J."/>
            <person name="Shao H."/>
            <person name="Ye R."/>
            <person name="Li L."/>
            <person name="Wei W."/>
            <person name="Wang X."/>
            <person name="Wang C."/>
            <person name="Yang T."/>
            <person name="Huo Q."/>
            <person name="Li W."/>
            <person name="Guo W."/>
            <person name="Chen H."/>
            <person name="Zhou L."/>
            <person name="Ni X."/>
            <person name="Tian J."/>
            <person name="Zhou Y."/>
            <person name="Sheng Y."/>
            <person name="Liu T."/>
            <person name="Pan Y."/>
            <person name="Xia L."/>
            <person name="Li J."/>
            <person name="Zhao F."/>
            <person name="Cao W."/>
        </authorList>
    </citation>
    <scope>NUCLEOTIDE SEQUENCE</scope>
    <source>
        <strain evidence="1">Dsil-2018</strain>
    </source>
</reference>
<keyword evidence="2" id="KW-1185">Reference proteome</keyword>
<evidence type="ECO:0000313" key="2">
    <source>
        <dbReference type="Proteomes" id="UP000821865"/>
    </source>
</evidence>
<dbReference type="Proteomes" id="UP000821865">
    <property type="component" value="Chromosome 3"/>
</dbReference>
<accession>A0ACB8D1H3</accession>
<protein>
    <submittedName>
        <fullName evidence="1">Uncharacterized protein</fullName>
    </submittedName>
</protein>
<organism evidence="1 2">
    <name type="scientific">Dermacentor silvarum</name>
    <name type="common">Tick</name>
    <dbReference type="NCBI Taxonomy" id="543639"/>
    <lineage>
        <taxon>Eukaryota</taxon>
        <taxon>Metazoa</taxon>
        <taxon>Ecdysozoa</taxon>
        <taxon>Arthropoda</taxon>
        <taxon>Chelicerata</taxon>
        <taxon>Arachnida</taxon>
        <taxon>Acari</taxon>
        <taxon>Parasitiformes</taxon>
        <taxon>Ixodida</taxon>
        <taxon>Ixodoidea</taxon>
        <taxon>Ixodidae</taxon>
        <taxon>Rhipicephalinae</taxon>
        <taxon>Dermacentor</taxon>
    </lineage>
</organism>
<sequence length="106" mass="11539">MSFSSAVRFARSTSTRWSSGLVLKERDHINALLRSCTKVALCLSPSTSTARLLNLGTHNTFEELVVASLTAQLTRLSGTATGRALLFQLGIPRSPILLRRPPCLQT</sequence>
<name>A0ACB8D1H3_DERSI</name>